<proteinExistence type="predicted"/>
<evidence type="ECO:0000313" key="2">
    <source>
        <dbReference type="RefSeq" id="XP_045154542.1"/>
    </source>
</evidence>
<evidence type="ECO:0000313" key="1">
    <source>
        <dbReference type="Proteomes" id="UP000694863"/>
    </source>
</evidence>
<keyword evidence="1" id="KW-1185">Reference proteome</keyword>
<reference evidence="2" key="1">
    <citation type="submission" date="2025-08" db="UniProtKB">
        <authorList>
            <consortium name="RefSeq"/>
        </authorList>
    </citation>
    <scope>IDENTIFICATION</scope>
</reference>
<dbReference type="Proteomes" id="UP000694863">
    <property type="component" value="Unplaced"/>
</dbReference>
<sequence length="487" mass="56738">MASLSTLNSPENAPAAPDLGILELSLDDIIILQQMSDIDNEEIGWLQTPERNRSDSESGKHSDGLQKGNSKLRRNVEEKNGDGKYPSGFNKQYFIVQDSWDADCKSQSKITGQSVENKHRSEGKSKAQGKSKRDRHHLERARGHSGKFGNQSTKSHSHFGESRDKSERSHGQSGKSQGCSKRSHGRSGRPRDKTEKSRNNSERGHDKYKRSCDESERSGHKSERSRNKSERSRDKSARSRGRSRRSHGPPRRSHGPSRRSHGRSRRSHGRSRRSHGRSRRSREPFISRGSRLEKYCDLSEAYRDLSEKCYDELVSCRDEIMLYRRSFSERYPGALLSQPRNAERYPGEFMRYSSYLGRYPDESLSYYGCSETLCSYSERDCGYPQRVYDQNEREFVNYERAGDRLDRYQEFSERSYIRSANYEQPGKYQRYLPRGKFIPHEIDRSCVLKRREECLQRQMAYRENQQNKSRGITWGYDQTADENYFRG</sequence>
<name>A0AC55DS33_ECHTE</name>
<organism evidence="1 2">
    <name type="scientific">Echinops telfairi</name>
    <name type="common">Lesser hedgehog tenrec</name>
    <dbReference type="NCBI Taxonomy" id="9371"/>
    <lineage>
        <taxon>Eukaryota</taxon>
        <taxon>Metazoa</taxon>
        <taxon>Chordata</taxon>
        <taxon>Craniata</taxon>
        <taxon>Vertebrata</taxon>
        <taxon>Euteleostomi</taxon>
        <taxon>Mammalia</taxon>
        <taxon>Eutheria</taxon>
        <taxon>Afrotheria</taxon>
        <taxon>Tenrecidae</taxon>
        <taxon>Tenrecinae</taxon>
        <taxon>Echinops</taxon>
    </lineage>
</organism>
<dbReference type="RefSeq" id="XP_045154542.1">
    <property type="nucleotide sequence ID" value="XM_045298607.1"/>
</dbReference>
<accession>A0AC55DS33</accession>
<gene>
    <name evidence="2" type="primary">LUZP4</name>
</gene>
<protein>
    <submittedName>
        <fullName evidence="2">Leucine zipper protein 4 isoform X1</fullName>
    </submittedName>
</protein>